<dbReference type="PANTHER" id="PTHR34141:SF1">
    <property type="match status" value="1"/>
</dbReference>
<dbReference type="EMBL" id="HG994588">
    <property type="protein sequence ID" value="CAF3037588.1"/>
    <property type="molecule type" value="Genomic_DNA"/>
</dbReference>
<reference evidence="1" key="1">
    <citation type="submission" date="2021-02" db="EMBL/GenBank/DDBJ databases">
        <authorList>
            <person name="Bekaert M."/>
        </authorList>
    </citation>
    <scope>NUCLEOTIDE SEQUENCE</scope>
    <source>
        <strain evidence="1">IoA-00</strain>
    </source>
</reference>
<proteinExistence type="predicted"/>
<gene>
    <name evidence="1" type="ORF">LSAA_14570</name>
</gene>
<organism evidence="1 2">
    <name type="scientific">Lepeophtheirus salmonis</name>
    <name type="common">Salmon louse</name>
    <name type="synonym">Caligus salmonis</name>
    <dbReference type="NCBI Taxonomy" id="72036"/>
    <lineage>
        <taxon>Eukaryota</taxon>
        <taxon>Metazoa</taxon>
        <taxon>Ecdysozoa</taxon>
        <taxon>Arthropoda</taxon>
        <taxon>Crustacea</taxon>
        <taxon>Multicrustacea</taxon>
        <taxon>Hexanauplia</taxon>
        <taxon>Copepoda</taxon>
        <taxon>Siphonostomatoida</taxon>
        <taxon>Caligidae</taxon>
        <taxon>Lepeophtheirus</taxon>
    </lineage>
</organism>
<accession>A0A7R8D5P8</accession>
<sequence>MPSCPLLYFWPINPSCDLHRPPSQSFRVATTDEDPKRFCYQVLEYGPDSLSAKYSSAYGLRDPLYVDSRTVSDPHPSWQHETTRRRPLELWEELSFLHEPPRPEPAVPLRVNNPTLGEFCFAMIGRADIEGSKSDVALNAWPPQASYPCGNFSDRRSTKTQSPIIPVLRANPYPEVTDPICRLPLPTLFYRPEAVHLGDLLRI</sequence>
<name>A0A7R8D5P8_LEPSM</name>
<dbReference type="PANTHER" id="PTHR34141">
    <property type="match status" value="1"/>
</dbReference>
<dbReference type="AlphaFoldDB" id="A0A7R8D5P8"/>
<dbReference type="Proteomes" id="UP000675881">
    <property type="component" value="Chromosome 9"/>
</dbReference>
<keyword evidence="2" id="KW-1185">Reference proteome</keyword>
<evidence type="ECO:0000313" key="2">
    <source>
        <dbReference type="Proteomes" id="UP000675881"/>
    </source>
</evidence>
<protein>
    <submittedName>
        <fullName evidence="1">(salmon louse) hypothetical protein</fullName>
    </submittedName>
</protein>
<evidence type="ECO:0000313" key="1">
    <source>
        <dbReference type="EMBL" id="CAF3037588.1"/>
    </source>
</evidence>